<dbReference type="OrthoDB" id="4541127at2"/>
<evidence type="ECO:0000313" key="4">
    <source>
        <dbReference type="Proteomes" id="UP000242427"/>
    </source>
</evidence>
<reference evidence="3 4" key="1">
    <citation type="submission" date="2018-03" db="EMBL/GenBank/DDBJ databases">
        <title>Chitinolytic properties of Streptosporangium nondiastaticum TBG75A20.</title>
        <authorList>
            <person name="Gayathri V."/>
            <person name="Shiburaj S."/>
        </authorList>
    </citation>
    <scope>NUCLEOTIDE SEQUENCE [LARGE SCALE GENOMIC DNA]</scope>
    <source>
        <strain evidence="3 4">TBG75A20</strain>
    </source>
</reference>
<proteinExistence type="predicted"/>
<sequence>MSGDQRRTRRLAHLAELAATPPGHAAVALAVAAAVPLGDFDTDRATVASALGTGFTVADLPSDSPPTRPHTSGSGSASEWIDHVVVQGAGLSSAAVETMDGLSDHNLVRATVTV</sequence>
<dbReference type="Proteomes" id="UP000242427">
    <property type="component" value="Unassembled WGS sequence"/>
</dbReference>
<dbReference type="Gene3D" id="3.60.10.10">
    <property type="entry name" value="Endonuclease/exonuclease/phosphatase"/>
    <property type="match status" value="1"/>
</dbReference>
<feature type="signal peptide" evidence="2">
    <location>
        <begin position="1"/>
        <end position="25"/>
    </location>
</feature>
<organism evidence="3 4">
    <name type="scientific">Streptosporangium nondiastaticum</name>
    <dbReference type="NCBI Taxonomy" id="35764"/>
    <lineage>
        <taxon>Bacteria</taxon>
        <taxon>Bacillati</taxon>
        <taxon>Actinomycetota</taxon>
        <taxon>Actinomycetes</taxon>
        <taxon>Streptosporangiales</taxon>
        <taxon>Streptosporangiaceae</taxon>
        <taxon>Streptosporangium</taxon>
    </lineage>
</organism>
<dbReference type="RefSeq" id="WP_106673867.1">
    <property type="nucleotide sequence ID" value="NZ_PXWG01000001.1"/>
</dbReference>
<dbReference type="AlphaFoldDB" id="A0A9X7JVN0"/>
<accession>A0A9X7JVN0</accession>
<comment type="caution">
    <text evidence="3">The sequence shown here is derived from an EMBL/GenBank/DDBJ whole genome shotgun (WGS) entry which is preliminary data.</text>
</comment>
<keyword evidence="2" id="KW-0732">Signal</keyword>
<keyword evidence="4" id="KW-1185">Reference proteome</keyword>
<evidence type="ECO:0008006" key="5">
    <source>
        <dbReference type="Google" id="ProtNLM"/>
    </source>
</evidence>
<dbReference type="EMBL" id="PXWG01000001">
    <property type="protein sequence ID" value="PSJ30672.1"/>
    <property type="molecule type" value="Genomic_DNA"/>
</dbReference>
<feature type="region of interest" description="Disordered" evidence="1">
    <location>
        <begin position="59"/>
        <end position="79"/>
    </location>
</feature>
<feature type="chain" id="PRO_5040957646" description="Endonuclease" evidence="2">
    <location>
        <begin position="26"/>
        <end position="114"/>
    </location>
</feature>
<evidence type="ECO:0000256" key="2">
    <source>
        <dbReference type="SAM" id="SignalP"/>
    </source>
</evidence>
<protein>
    <recommendedName>
        <fullName evidence="5">Endonuclease</fullName>
    </recommendedName>
</protein>
<dbReference type="InterPro" id="IPR036691">
    <property type="entry name" value="Endo/exonu/phosph_ase_sf"/>
</dbReference>
<evidence type="ECO:0000256" key="1">
    <source>
        <dbReference type="SAM" id="MobiDB-lite"/>
    </source>
</evidence>
<name>A0A9X7JVN0_9ACTN</name>
<evidence type="ECO:0000313" key="3">
    <source>
        <dbReference type="EMBL" id="PSJ30672.1"/>
    </source>
</evidence>
<gene>
    <name evidence="3" type="ORF">B7P34_01345</name>
</gene>